<sequence>MFQLKIPIANEQELEAYRKAFMSLLSQIEVEKCDRSLIENLKSVYKFLGHLNNDSLVSSHPEPLPQGE</sequence>
<evidence type="ECO:0000313" key="1">
    <source>
        <dbReference type="EMBL" id="MDN5215566.1"/>
    </source>
</evidence>
<gene>
    <name evidence="1" type="ORF">QQ020_26045</name>
</gene>
<protein>
    <submittedName>
        <fullName evidence="1">Uncharacterized protein</fullName>
    </submittedName>
</protein>
<dbReference type="RefSeq" id="WP_346760905.1">
    <property type="nucleotide sequence ID" value="NZ_JAUJEB010000007.1"/>
</dbReference>
<name>A0ABT8LEB9_9BACT</name>
<dbReference type="Proteomes" id="UP001172083">
    <property type="component" value="Unassembled WGS sequence"/>
</dbReference>
<dbReference type="EMBL" id="JAUJEB010000007">
    <property type="protein sequence ID" value="MDN5215566.1"/>
    <property type="molecule type" value="Genomic_DNA"/>
</dbReference>
<keyword evidence="2" id="KW-1185">Reference proteome</keyword>
<organism evidence="1 2">
    <name type="scientific">Agaribacillus aureus</name>
    <dbReference type="NCBI Taxonomy" id="3051825"/>
    <lineage>
        <taxon>Bacteria</taxon>
        <taxon>Pseudomonadati</taxon>
        <taxon>Bacteroidota</taxon>
        <taxon>Cytophagia</taxon>
        <taxon>Cytophagales</taxon>
        <taxon>Splendidivirgaceae</taxon>
        <taxon>Agaribacillus</taxon>
    </lineage>
</organism>
<accession>A0ABT8LEB9</accession>
<reference evidence="1" key="1">
    <citation type="submission" date="2023-06" db="EMBL/GenBank/DDBJ databases">
        <title>Genomic of Agaribacillus aureum.</title>
        <authorList>
            <person name="Wang G."/>
        </authorList>
    </citation>
    <scope>NUCLEOTIDE SEQUENCE</scope>
    <source>
        <strain evidence="1">BMA12</strain>
    </source>
</reference>
<comment type="caution">
    <text evidence="1">The sequence shown here is derived from an EMBL/GenBank/DDBJ whole genome shotgun (WGS) entry which is preliminary data.</text>
</comment>
<evidence type="ECO:0000313" key="2">
    <source>
        <dbReference type="Proteomes" id="UP001172083"/>
    </source>
</evidence>
<proteinExistence type="predicted"/>